<accession>A0A0D3G8Z1</accession>
<dbReference type="HOGENOM" id="CLU_1551580_0_0_1"/>
<dbReference type="SUPFAM" id="SSF47699">
    <property type="entry name" value="Bifunctional inhibitor/lipid-transfer protein/seed storage 2S albumin"/>
    <property type="match status" value="1"/>
</dbReference>
<dbReference type="STRING" id="65489.A0A0D3G8Z1"/>
<organism evidence="3">
    <name type="scientific">Oryza barthii</name>
    <dbReference type="NCBI Taxonomy" id="65489"/>
    <lineage>
        <taxon>Eukaryota</taxon>
        <taxon>Viridiplantae</taxon>
        <taxon>Streptophyta</taxon>
        <taxon>Embryophyta</taxon>
        <taxon>Tracheophyta</taxon>
        <taxon>Spermatophyta</taxon>
        <taxon>Magnoliopsida</taxon>
        <taxon>Liliopsida</taxon>
        <taxon>Poales</taxon>
        <taxon>Poaceae</taxon>
        <taxon>BOP clade</taxon>
        <taxon>Oryzoideae</taxon>
        <taxon>Oryzeae</taxon>
        <taxon>Oryzinae</taxon>
        <taxon>Oryza</taxon>
    </lineage>
</organism>
<dbReference type="Pfam" id="PF00234">
    <property type="entry name" value="Tryp_alpha_amyl"/>
    <property type="match status" value="1"/>
</dbReference>
<dbReference type="AlphaFoldDB" id="A0A0D3G8Z1"/>
<reference evidence="3" key="2">
    <citation type="submission" date="2015-03" db="UniProtKB">
        <authorList>
            <consortium name="EnsemblPlants"/>
        </authorList>
    </citation>
    <scope>IDENTIFICATION</scope>
</reference>
<keyword evidence="1" id="KW-0813">Transport</keyword>
<keyword evidence="4" id="KW-1185">Reference proteome</keyword>
<comment type="function">
    <text evidence="1">Plant non-specific lipid-transfer proteins transfer phospholipids as well as galactolipids across membranes. May play a role in wax or cutin deposition in the cell walls of expanding epidermal cells and certain secretory tissues.</text>
</comment>
<evidence type="ECO:0000256" key="1">
    <source>
        <dbReference type="RuleBase" id="RU000628"/>
    </source>
</evidence>
<sequence length="204" mass="21283">MGNIQKNSTTCPRLHVTRKTHRTEHHSQLLVLPTLISPQPLHIHAHFSSRRHTSASVISVGTRCTQEFEVEEEIEMVPAARSGWPAAAAVLVVVLVLSSPPGTSTVVLARAALSCSTVYNTLLPCLPYVQSGGAVPAACCGGIRSVVAAARTTADRRAACTCLKNVAAGAAGVPYISRAAGLPGRCGVSVPFKISPNVNCNAVN</sequence>
<dbReference type="EnsemblPlants" id="OBART05G20270.1">
    <property type="protein sequence ID" value="OBART05G20270.1"/>
    <property type="gene ID" value="OBART05G20270"/>
</dbReference>
<dbReference type="PANTHER" id="PTHR33076">
    <property type="entry name" value="NON-SPECIFIC LIPID-TRANSFER PROTEIN 2-RELATED"/>
    <property type="match status" value="1"/>
</dbReference>
<dbReference type="PROSITE" id="PS00597">
    <property type="entry name" value="PLANT_LTP"/>
    <property type="match status" value="1"/>
</dbReference>
<dbReference type="eggNOG" id="ENOG502STX2">
    <property type="taxonomic scope" value="Eukaryota"/>
</dbReference>
<feature type="domain" description="Bifunctional inhibitor/plant lipid transfer protein/seed storage helical" evidence="2">
    <location>
        <begin position="115"/>
        <end position="200"/>
    </location>
</feature>
<dbReference type="Proteomes" id="UP000026960">
    <property type="component" value="Chromosome 5"/>
</dbReference>
<dbReference type="GO" id="GO:0008289">
    <property type="term" value="F:lipid binding"/>
    <property type="evidence" value="ECO:0007669"/>
    <property type="project" value="UniProtKB-KW"/>
</dbReference>
<dbReference type="SMART" id="SM00499">
    <property type="entry name" value="AAI"/>
    <property type="match status" value="1"/>
</dbReference>
<dbReference type="Gramene" id="OBART05G20270.1">
    <property type="protein sequence ID" value="OBART05G20270.1"/>
    <property type="gene ID" value="OBART05G20270"/>
</dbReference>
<dbReference type="PRINTS" id="PR00382">
    <property type="entry name" value="LIPIDTRNSFER"/>
</dbReference>
<dbReference type="Gene3D" id="1.10.110.10">
    <property type="entry name" value="Plant lipid-transfer and hydrophobic proteins"/>
    <property type="match status" value="1"/>
</dbReference>
<keyword evidence="1" id="KW-0446">Lipid-binding</keyword>
<comment type="similarity">
    <text evidence="1">Belongs to the plant LTP family.</text>
</comment>
<dbReference type="GO" id="GO:0006869">
    <property type="term" value="P:lipid transport"/>
    <property type="evidence" value="ECO:0007669"/>
    <property type="project" value="InterPro"/>
</dbReference>
<dbReference type="InterPro" id="IPR000528">
    <property type="entry name" value="Plant_nsLTP"/>
</dbReference>
<name>A0A0D3G8Z1_9ORYZ</name>
<dbReference type="InterPro" id="IPR036312">
    <property type="entry name" value="Bifun_inhib/LTP/seed_sf"/>
</dbReference>
<proteinExistence type="inferred from homology"/>
<protein>
    <recommendedName>
        <fullName evidence="1">Non-specific lipid-transfer protein</fullName>
    </recommendedName>
</protein>
<evidence type="ECO:0000313" key="4">
    <source>
        <dbReference type="Proteomes" id="UP000026960"/>
    </source>
</evidence>
<dbReference type="InterPro" id="IPR016140">
    <property type="entry name" value="Bifunc_inhib/LTP/seed_store"/>
</dbReference>
<dbReference type="PaxDb" id="65489-OBART05G20270.1"/>
<evidence type="ECO:0000259" key="2">
    <source>
        <dbReference type="SMART" id="SM00499"/>
    </source>
</evidence>
<evidence type="ECO:0000313" key="3">
    <source>
        <dbReference type="EnsemblPlants" id="OBART05G20270.1"/>
    </source>
</evidence>
<reference evidence="3" key="1">
    <citation type="journal article" date="2009" name="Rice">
        <title>De Novo Next Generation Sequencing of Plant Genomes.</title>
        <authorList>
            <person name="Rounsley S."/>
            <person name="Marri P.R."/>
            <person name="Yu Y."/>
            <person name="He R."/>
            <person name="Sisneros N."/>
            <person name="Goicoechea J.L."/>
            <person name="Lee S.J."/>
            <person name="Angelova A."/>
            <person name="Kudrna D."/>
            <person name="Luo M."/>
            <person name="Affourtit J."/>
            <person name="Desany B."/>
            <person name="Knight J."/>
            <person name="Niazi F."/>
            <person name="Egholm M."/>
            <person name="Wing R.A."/>
        </authorList>
    </citation>
    <scope>NUCLEOTIDE SEQUENCE [LARGE SCALE GENOMIC DNA]</scope>
    <source>
        <strain evidence="3">cv. IRGC 105608</strain>
    </source>
</reference>
<dbReference type="CDD" id="cd01960">
    <property type="entry name" value="nsLTP1"/>
    <property type="match status" value="1"/>
</dbReference>